<proteinExistence type="predicted"/>
<evidence type="ECO:0000256" key="6">
    <source>
        <dbReference type="ARBA" id="ARBA00093790"/>
    </source>
</evidence>
<dbReference type="GO" id="GO:0009307">
    <property type="term" value="P:DNA restriction-modification system"/>
    <property type="evidence" value="ECO:0007669"/>
    <property type="project" value="InterPro"/>
</dbReference>
<keyword evidence="4" id="KW-0378">Hydrolase</keyword>
<evidence type="ECO:0000256" key="3">
    <source>
        <dbReference type="ARBA" id="ARBA00022759"/>
    </source>
</evidence>
<comment type="catalytic activity">
    <reaction evidence="5">
        <text>Endonucleolytic cleavage of DNA to give specific double-stranded fragments with terminal 5'-phosphates.</text>
        <dbReference type="EC" id="3.1.21.4"/>
    </reaction>
</comment>
<evidence type="ECO:0000256" key="2">
    <source>
        <dbReference type="ARBA" id="ARBA00022747"/>
    </source>
</evidence>
<keyword evidence="2" id="KW-0680">Restriction system</keyword>
<organism evidence="7">
    <name type="scientific">hydrothermal vent metagenome</name>
    <dbReference type="NCBI Taxonomy" id="652676"/>
    <lineage>
        <taxon>unclassified sequences</taxon>
        <taxon>metagenomes</taxon>
        <taxon>ecological metagenomes</taxon>
    </lineage>
</organism>
<evidence type="ECO:0000313" key="7">
    <source>
        <dbReference type="EMBL" id="VAW95021.1"/>
    </source>
</evidence>
<dbReference type="Pfam" id="PF09520">
    <property type="entry name" value="RE_TdeIII"/>
    <property type="match status" value="1"/>
</dbReference>
<protein>
    <recommendedName>
        <fullName evidence="6">type II site-specific deoxyribonuclease</fullName>
        <ecNumber evidence="6">3.1.21.4</ecNumber>
    </recommendedName>
</protein>
<evidence type="ECO:0000256" key="4">
    <source>
        <dbReference type="ARBA" id="ARBA00022801"/>
    </source>
</evidence>
<reference evidence="7" key="1">
    <citation type="submission" date="2018-06" db="EMBL/GenBank/DDBJ databases">
        <authorList>
            <person name="Zhirakovskaya E."/>
        </authorList>
    </citation>
    <scope>NUCLEOTIDE SEQUENCE</scope>
</reference>
<gene>
    <name evidence="7" type="ORF">MNBD_GAMMA21-1603</name>
</gene>
<dbReference type="GO" id="GO:0009036">
    <property type="term" value="F:type II site-specific deoxyribonuclease activity"/>
    <property type="evidence" value="ECO:0007669"/>
    <property type="project" value="InterPro"/>
</dbReference>
<accession>A0A3B0ZTJ1</accession>
<evidence type="ECO:0000256" key="1">
    <source>
        <dbReference type="ARBA" id="ARBA00022722"/>
    </source>
</evidence>
<dbReference type="AlphaFoldDB" id="A0A3B0ZTJ1"/>
<dbReference type="EC" id="3.1.21.4" evidence="6"/>
<evidence type="ECO:0000256" key="5">
    <source>
        <dbReference type="ARBA" id="ARBA00093760"/>
    </source>
</evidence>
<sequence>MNNQYKDLIRAEFKICVENTIERLKKNPTHRPFHEALLSPEVLLWSRFERSFSTSFGQRAIERISKYVAMAYGAEAAETQRETQCSLSHYQLTAIEEHVSSLRQNTLGRAPNWVQDLNGLLEIIGESDSNMRVISDLWFKKNDIEIFISIKTVKPNIDQTAEAKRDLLKLKLFKPNAMVYFGLYYNPYGETKETYNWTPPMGIFNFKKDNVVLIGREYWETVGGDGAYEIILELAKEVGKETRGMIRDI</sequence>
<dbReference type="GO" id="GO:0003677">
    <property type="term" value="F:DNA binding"/>
    <property type="evidence" value="ECO:0007669"/>
    <property type="project" value="InterPro"/>
</dbReference>
<name>A0A3B0ZTJ1_9ZZZZ</name>
<keyword evidence="1" id="KW-0540">Nuclease</keyword>
<keyword evidence="3" id="KW-0255">Endonuclease</keyword>
<dbReference type="EMBL" id="UOFR01000031">
    <property type="protein sequence ID" value="VAW95021.1"/>
    <property type="molecule type" value="Genomic_DNA"/>
</dbReference>
<dbReference type="InterPro" id="IPR019045">
    <property type="entry name" value="Restrct_endonuc_II_HinfI"/>
</dbReference>